<feature type="domain" description="POTRA" evidence="9">
    <location>
        <begin position="47"/>
        <end position="115"/>
    </location>
</feature>
<reference evidence="11" key="1">
    <citation type="submission" date="2017-09" db="EMBL/GenBank/DDBJ databases">
        <title>Depth-based differentiation of microbial function through sediment-hosted aquifers and enrichment of novel symbionts in the deep terrestrial subsurface.</title>
        <authorList>
            <person name="Probst A.J."/>
            <person name="Ladd B."/>
            <person name="Jarett J.K."/>
            <person name="Geller-Mcgrath D.E."/>
            <person name="Sieber C.M.K."/>
            <person name="Emerson J.B."/>
            <person name="Anantharaman K."/>
            <person name="Thomas B.C."/>
            <person name="Malmstrom R."/>
            <person name="Stieglmeier M."/>
            <person name="Klingl A."/>
            <person name="Woyke T."/>
            <person name="Ryan C.M."/>
            <person name="Banfield J.F."/>
        </authorList>
    </citation>
    <scope>NUCLEOTIDE SEQUENCE [LARGE SCALE GENOMIC DNA]</scope>
</reference>
<dbReference type="InterPro" id="IPR034746">
    <property type="entry name" value="POTRA"/>
</dbReference>
<evidence type="ECO:0000313" key="10">
    <source>
        <dbReference type="EMBL" id="PIS39984.1"/>
    </source>
</evidence>
<organism evidence="10 11">
    <name type="scientific">Candidatus Nealsonbacteria bacterium CG08_land_8_20_14_0_20_36_22</name>
    <dbReference type="NCBI Taxonomy" id="1974704"/>
    <lineage>
        <taxon>Bacteria</taxon>
        <taxon>Candidatus Nealsoniibacteriota</taxon>
    </lineage>
</organism>
<keyword evidence="7" id="KW-0131">Cell cycle</keyword>
<accession>A0A2H0YNA1</accession>
<comment type="caution">
    <text evidence="10">The sequence shown here is derived from an EMBL/GenBank/DDBJ whole genome shotgun (WGS) entry which is preliminary data.</text>
</comment>
<dbReference type="Proteomes" id="UP000231472">
    <property type="component" value="Unassembled WGS sequence"/>
</dbReference>
<comment type="subcellular location">
    <subcellularLocation>
        <location evidence="1">Membrane</location>
    </subcellularLocation>
</comment>
<evidence type="ECO:0000256" key="4">
    <source>
        <dbReference type="ARBA" id="ARBA00022692"/>
    </source>
</evidence>
<dbReference type="Pfam" id="PF08478">
    <property type="entry name" value="POTRA_1"/>
    <property type="match status" value="1"/>
</dbReference>
<keyword evidence="6 8" id="KW-0472">Membrane</keyword>
<sequence>MRKYRYKKNYRTRNKKSIIKNKFFWFFCLIAAFSGGIIYFFIFSSVFQIEKIQVFGNRKTSSEEIIKIISTEQKNIFLANLDEITKNILEKYPQIAKIDLKRKFPDGLVIQIEERTPVAVFCQSIIEEENCYFIDREGVIFEKVSQTSLEMPKIIGESIIEKGEIEQILKINFKLKNDLKIPIEKFFLASKEKLNIKTLDGWEIYFNPKENLDWQLTELNIILKEKISPEKRKNIKYIDLRFNKVFIYPETY</sequence>
<evidence type="ECO:0000256" key="2">
    <source>
        <dbReference type="ARBA" id="ARBA00022475"/>
    </source>
</evidence>
<evidence type="ECO:0000256" key="1">
    <source>
        <dbReference type="ARBA" id="ARBA00004370"/>
    </source>
</evidence>
<feature type="transmembrane region" description="Helical" evidence="8">
    <location>
        <begin position="21"/>
        <end position="42"/>
    </location>
</feature>
<gene>
    <name evidence="10" type="ORF">COT32_02210</name>
</gene>
<keyword evidence="5 8" id="KW-1133">Transmembrane helix</keyword>
<dbReference type="Gene3D" id="3.40.50.11690">
    <property type="entry name" value="Cell division protein FtsQ/DivIB"/>
    <property type="match status" value="1"/>
</dbReference>
<name>A0A2H0YNA1_9BACT</name>
<keyword evidence="3" id="KW-0132">Cell division</keyword>
<evidence type="ECO:0000313" key="11">
    <source>
        <dbReference type="Proteomes" id="UP000231472"/>
    </source>
</evidence>
<dbReference type="GO" id="GO:0005886">
    <property type="term" value="C:plasma membrane"/>
    <property type="evidence" value="ECO:0007669"/>
    <property type="project" value="TreeGrafter"/>
</dbReference>
<dbReference type="Gene3D" id="3.10.20.310">
    <property type="entry name" value="membrane protein fhac"/>
    <property type="match status" value="1"/>
</dbReference>
<keyword evidence="2" id="KW-1003">Cell membrane</keyword>
<dbReference type="AlphaFoldDB" id="A0A2H0YNA1"/>
<dbReference type="InterPro" id="IPR050487">
    <property type="entry name" value="FtsQ_DivIB"/>
</dbReference>
<dbReference type="EMBL" id="PEYC01000044">
    <property type="protein sequence ID" value="PIS39984.1"/>
    <property type="molecule type" value="Genomic_DNA"/>
</dbReference>
<evidence type="ECO:0000259" key="9">
    <source>
        <dbReference type="PROSITE" id="PS51779"/>
    </source>
</evidence>
<dbReference type="Pfam" id="PF03799">
    <property type="entry name" value="FtsQ_DivIB_C"/>
    <property type="match status" value="1"/>
</dbReference>
<dbReference type="PROSITE" id="PS51779">
    <property type="entry name" value="POTRA"/>
    <property type="match status" value="1"/>
</dbReference>
<proteinExistence type="predicted"/>
<evidence type="ECO:0000256" key="5">
    <source>
        <dbReference type="ARBA" id="ARBA00022989"/>
    </source>
</evidence>
<protein>
    <recommendedName>
        <fullName evidence="9">POTRA domain-containing protein</fullName>
    </recommendedName>
</protein>
<evidence type="ECO:0000256" key="6">
    <source>
        <dbReference type="ARBA" id="ARBA00023136"/>
    </source>
</evidence>
<dbReference type="InterPro" id="IPR045335">
    <property type="entry name" value="FtsQ_C_sf"/>
</dbReference>
<evidence type="ECO:0000256" key="3">
    <source>
        <dbReference type="ARBA" id="ARBA00022618"/>
    </source>
</evidence>
<dbReference type="PANTHER" id="PTHR37820">
    <property type="entry name" value="CELL DIVISION PROTEIN DIVIB"/>
    <property type="match status" value="1"/>
</dbReference>
<dbReference type="PANTHER" id="PTHR37820:SF1">
    <property type="entry name" value="CELL DIVISION PROTEIN FTSQ"/>
    <property type="match status" value="1"/>
</dbReference>
<dbReference type="InterPro" id="IPR013685">
    <property type="entry name" value="POTRA_FtsQ_type"/>
</dbReference>
<evidence type="ECO:0000256" key="7">
    <source>
        <dbReference type="ARBA" id="ARBA00023306"/>
    </source>
</evidence>
<keyword evidence="4 8" id="KW-0812">Transmembrane</keyword>
<dbReference type="GO" id="GO:0051301">
    <property type="term" value="P:cell division"/>
    <property type="evidence" value="ECO:0007669"/>
    <property type="project" value="UniProtKB-KW"/>
</dbReference>
<evidence type="ECO:0000256" key="8">
    <source>
        <dbReference type="SAM" id="Phobius"/>
    </source>
</evidence>
<dbReference type="InterPro" id="IPR005548">
    <property type="entry name" value="Cell_div_FtsQ/DivIB_C"/>
</dbReference>